<dbReference type="Proteomes" id="UP000023152">
    <property type="component" value="Unassembled WGS sequence"/>
</dbReference>
<feature type="region of interest" description="Disordered" evidence="1">
    <location>
        <begin position="232"/>
        <end position="270"/>
    </location>
</feature>
<evidence type="ECO:0000313" key="2">
    <source>
        <dbReference type="EMBL" id="ETO15964.1"/>
    </source>
</evidence>
<comment type="caution">
    <text evidence="2">The sequence shown here is derived from an EMBL/GenBank/DDBJ whole genome shotgun (WGS) entry which is preliminary data.</text>
</comment>
<gene>
    <name evidence="2" type="ORF">RFI_21395</name>
</gene>
<keyword evidence="3" id="KW-1185">Reference proteome</keyword>
<reference evidence="2 3" key="1">
    <citation type="journal article" date="2013" name="Curr. Biol.">
        <title>The Genome of the Foraminiferan Reticulomyxa filosa.</title>
        <authorList>
            <person name="Glockner G."/>
            <person name="Hulsmann N."/>
            <person name="Schleicher M."/>
            <person name="Noegel A.A."/>
            <person name="Eichinger L."/>
            <person name="Gallinger C."/>
            <person name="Pawlowski J."/>
            <person name="Sierra R."/>
            <person name="Euteneuer U."/>
            <person name="Pillet L."/>
            <person name="Moustafa A."/>
            <person name="Platzer M."/>
            <person name="Groth M."/>
            <person name="Szafranski K."/>
            <person name="Schliwa M."/>
        </authorList>
    </citation>
    <scope>NUCLEOTIDE SEQUENCE [LARGE SCALE GENOMIC DNA]</scope>
</reference>
<organism evidence="2 3">
    <name type="scientific">Reticulomyxa filosa</name>
    <dbReference type="NCBI Taxonomy" id="46433"/>
    <lineage>
        <taxon>Eukaryota</taxon>
        <taxon>Sar</taxon>
        <taxon>Rhizaria</taxon>
        <taxon>Retaria</taxon>
        <taxon>Foraminifera</taxon>
        <taxon>Monothalamids</taxon>
        <taxon>Reticulomyxidae</taxon>
        <taxon>Reticulomyxa</taxon>
    </lineage>
</organism>
<dbReference type="EMBL" id="ASPP01018666">
    <property type="protein sequence ID" value="ETO15964.1"/>
    <property type="molecule type" value="Genomic_DNA"/>
</dbReference>
<feature type="compositionally biased region" description="Low complexity" evidence="1">
    <location>
        <begin position="232"/>
        <end position="259"/>
    </location>
</feature>
<accession>X6MQ54</accession>
<name>X6MQ54_RETFI</name>
<feature type="non-terminal residue" evidence="2">
    <location>
        <position position="1"/>
    </location>
</feature>
<protein>
    <submittedName>
        <fullName evidence="2">Uncharacterized protein</fullName>
    </submittedName>
</protein>
<evidence type="ECO:0000313" key="3">
    <source>
        <dbReference type="Proteomes" id="UP000023152"/>
    </source>
</evidence>
<dbReference type="AlphaFoldDB" id="X6MQ54"/>
<feature type="region of interest" description="Disordered" evidence="1">
    <location>
        <begin position="498"/>
        <end position="526"/>
    </location>
</feature>
<proteinExistence type="predicted"/>
<sequence>EPLEKEPRNILTCKLDTLTLNYNAECILHLVMFFKSVQKITDLAEERMPHQRSLSASLSHETKKKEKDSSVSLKVMYRFQQLNIRLNKPHRLRHVAQLGLAETNIGFCLYGDYSYVLQGEIGNLTAVDLTNEGSEGSSLRTKPPTILGLIDTADESSTASPATSRAKTNKVLLTFSYQVALFDTVKWRYRTQLKASISSMRFVYHQQLVMEIMDYIQSGMLGLMSTPFQREASTSLPLSPTGSSASSNSSSKSLQSKSESIQRSEGEVASAPDMETAIRYSITINKPVIAFPLHRHSENTIDLDLGSIRITNQVRMHSVATLRNIDLEQFGIELISGSGPGSESVSSQILVEDISIQMEHVQLSGSQNRQLQMVEMSIDTKVTRGLSLTKVLEPNYQIAIKINEFRICISQQHCKDTISMLFGNIWAENPPLASQQVSPRAFNELTALQTPEAKRFAMSSKDPKRDTLEQIIQQINTTIQGKSSRQIQKYENEIRSQRKERQSAIVRSASEKGDMDVGKAAKERLPRSTSLQELRGSVVVVDTTPPSFATASAMPINLFLSKDMQDEFRALHIVVTELMIVRVQFQRILWNMENPSYKQARLSMTDGTLHIYNIPCYLILFMPFL</sequence>
<feature type="compositionally biased region" description="Basic and acidic residues" evidence="1">
    <location>
        <begin position="509"/>
        <end position="526"/>
    </location>
</feature>
<evidence type="ECO:0000256" key="1">
    <source>
        <dbReference type="SAM" id="MobiDB-lite"/>
    </source>
</evidence>